<dbReference type="InterPro" id="IPR003018">
    <property type="entry name" value="GAF"/>
</dbReference>
<dbReference type="AlphaFoldDB" id="A0A8I1MZM4"/>
<evidence type="ECO:0000313" key="3">
    <source>
        <dbReference type="Proteomes" id="UP000664800"/>
    </source>
</evidence>
<dbReference type="InterPro" id="IPR029016">
    <property type="entry name" value="GAF-like_dom_sf"/>
</dbReference>
<dbReference type="PANTHER" id="PTHR33121:SF70">
    <property type="entry name" value="SIGNALING PROTEIN YKOW"/>
    <property type="match status" value="1"/>
</dbReference>
<sequence length="696" mass="77200">MYEKLNISAEPPAPAEQQAALRALLAAVQPDLNGVVEAFIRQFYDELLKQTRFSRVLKLLSVAEFSRLRSNQERHLRSLFVGSSEASVRVARHVGRVHALIGLDASWLVEAYGLYTRLLIGHFAAWVDPSERAALLRYFITRLQDELQWQIEGHEDIVRQFDAALVRIDAAILTAHTLSDLLRAVLGALENIEGVLAGTIGRPDAAGVVQFEHAFGSRFKSLYLDRIDSGEAAFTTVRGDAAEGLGVSGRAWRSREVQYTASYACDPAILPWKDVADELGVRSAVSIPILDASGQPIALMDLYSSYPGFFTSSTRRVFVEHLQKVLGLAFARYAHSPSSVVPYARRQFYVDLLDHSGLQMRYQPVVNLKTGRPEKFEALARLQRRDGGELIAPGEFLPVLGAHDMWRLFSLGLEQALHALQRWAQQGIDLDVSVNMPPVALSDPRYVERVEQLLRSHALDPRRLTLELLESSDLDISERRDALLARFRATGVRLAEDDLGSGYSSLLRLDSFPFDEVKIDQGLLGGLGKAPRRALDFIQHLTRLAHDLGSTVVVEGLESAGLVEAAIILQADAGQGYGLARPMPADAVVDWVHGFHLTINRDHPRTALGIYAAHLLWEQRLAYMTPWPDALPLAARAATALHHYIEVEGLEGGPLHLAYQRLISALSEGLETSAFARAQQDMRRQLDLLVRAELGR</sequence>
<dbReference type="Gene3D" id="3.30.450.40">
    <property type="match status" value="1"/>
</dbReference>
<dbReference type="Pfam" id="PF13185">
    <property type="entry name" value="GAF_2"/>
    <property type="match status" value="1"/>
</dbReference>
<dbReference type="Pfam" id="PF11563">
    <property type="entry name" value="Protoglobin"/>
    <property type="match status" value="1"/>
</dbReference>
<dbReference type="Gene3D" id="1.10.490.10">
    <property type="entry name" value="Globins"/>
    <property type="match status" value="1"/>
</dbReference>
<dbReference type="InterPro" id="IPR009050">
    <property type="entry name" value="Globin-like_sf"/>
</dbReference>
<dbReference type="PROSITE" id="PS50883">
    <property type="entry name" value="EAL"/>
    <property type="match status" value="1"/>
</dbReference>
<dbReference type="SUPFAM" id="SSF55781">
    <property type="entry name" value="GAF domain-like"/>
    <property type="match status" value="1"/>
</dbReference>
<evidence type="ECO:0000259" key="1">
    <source>
        <dbReference type="PROSITE" id="PS50883"/>
    </source>
</evidence>
<feature type="domain" description="EAL" evidence="1">
    <location>
        <begin position="341"/>
        <end position="596"/>
    </location>
</feature>
<dbReference type="RefSeq" id="WP_276731785.1">
    <property type="nucleotide sequence ID" value="NZ_JAFKMR010000026.1"/>
</dbReference>
<dbReference type="InterPro" id="IPR044398">
    <property type="entry name" value="Globin-sensor_dom"/>
</dbReference>
<dbReference type="PANTHER" id="PTHR33121">
    <property type="entry name" value="CYCLIC DI-GMP PHOSPHODIESTERASE PDEF"/>
    <property type="match status" value="1"/>
</dbReference>
<dbReference type="InterPro" id="IPR050706">
    <property type="entry name" value="Cyclic-di-GMP_PDE-like"/>
</dbReference>
<evidence type="ECO:0000313" key="2">
    <source>
        <dbReference type="EMBL" id="MBN8745234.1"/>
    </source>
</evidence>
<dbReference type="InterPro" id="IPR001633">
    <property type="entry name" value="EAL_dom"/>
</dbReference>
<dbReference type="CDD" id="cd01948">
    <property type="entry name" value="EAL"/>
    <property type="match status" value="1"/>
</dbReference>
<dbReference type="Pfam" id="PF00563">
    <property type="entry name" value="EAL"/>
    <property type="match status" value="1"/>
</dbReference>
<dbReference type="SUPFAM" id="SSF46458">
    <property type="entry name" value="Globin-like"/>
    <property type="match status" value="1"/>
</dbReference>
<gene>
    <name evidence="2" type="ORF">J0I24_13155</name>
</gene>
<dbReference type="GO" id="GO:0019825">
    <property type="term" value="F:oxygen binding"/>
    <property type="evidence" value="ECO:0007669"/>
    <property type="project" value="InterPro"/>
</dbReference>
<dbReference type="SUPFAM" id="SSF141868">
    <property type="entry name" value="EAL domain-like"/>
    <property type="match status" value="1"/>
</dbReference>
<dbReference type="GO" id="GO:0071111">
    <property type="term" value="F:cyclic-guanylate-specific phosphodiesterase activity"/>
    <property type="evidence" value="ECO:0007669"/>
    <property type="project" value="InterPro"/>
</dbReference>
<dbReference type="CDD" id="cd14759">
    <property type="entry name" value="GS_GGDEF_2"/>
    <property type="match status" value="1"/>
</dbReference>
<dbReference type="Gene3D" id="3.20.20.450">
    <property type="entry name" value="EAL domain"/>
    <property type="match status" value="1"/>
</dbReference>
<dbReference type="GO" id="GO:0020037">
    <property type="term" value="F:heme binding"/>
    <property type="evidence" value="ECO:0007669"/>
    <property type="project" value="InterPro"/>
</dbReference>
<accession>A0A8I1MZM4</accession>
<protein>
    <submittedName>
        <fullName evidence="2">EAL domain-containing protein</fullName>
    </submittedName>
</protein>
<name>A0A8I1MZM4_THIA3</name>
<dbReference type="Proteomes" id="UP000664800">
    <property type="component" value="Unassembled WGS sequence"/>
</dbReference>
<organism evidence="2 3">
    <name type="scientific">Thiomonas arsenitoxydans (strain DSM 22701 / CIP 110005 / 3As)</name>
    <dbReference type="NCBI Taxonomy" id="426114"/>
    <lineage>
        <taxon>Bacteria</taxon>
        <taxon>Pseudomonadati</taxon>
        <taxon>Pseudomonadota</taxon>
        <taxon>Betaproteobacteria</taxon>
        <taxon>Burkholderiales</taxon>
        <taxon>Thiomonas</taxon>
    </lineage>
</organism>
<comment type="caution">
    <text evidence="2">The sequence shown here is derived from an EMBL/GenBank/DDBJ whole genome shotgun (WGS) entry which is preliminary data.</text>
</comment>
<dbReference type="InterPro" id="IPR035919">
    <property type="entry name" value="EAL_sf"/>
</dbReference>
<proteinExistence type="predicted"/>
<reference evidence="2" key="1">
    <citation type="submission" date="2021-02" db="EMBL/GenBank/DDBJ databases">
        <title>Thiocyanate and organic carbon inputs drive convergent selection for specific autotrophic Afipia and Thiobacillus strains within complex microbiomes.</title>
        <authorList>
            <person name="Huddy R.J."/>
            <person name="Sachdeva R."/>
            <person name="Kadzinga F."/>
            <person name="Kantor R.S."/>
            <person name="Harrison S.T.L."/>
            <person name="Banfield J.F."/>
        </authorList>
    </citation>
    <scope>NUCLEOTIDE SEQUENCE</scope>
    <source>
        <strain evidence="2">SCN18_13_7_16_R3_B_64_19</strain>
    </source>
</reference>
<dbReference type="SMART" id="SM00052">
    <property type="entry name" value="EAL"/>
    <property type="match status" value="1"/>
</dbReference>
<dbReference type="InterPro" id="IPR012292">
    <property type="entry name" value="Globin/Proto"/>
</dbReference>
<dbReference type="EMBL" id="JAFKMR010000026">
    <property type="protein sequence ID" value="MBN8745234.1"/>
    <property type="molecule type" value="Genomic_DNA"/>
</dbReference>